<dbReference type="InterPro" id="IPR028081">
    <property type="entry name" value="Leu-bd"/>
</dbReference>
<gene>
    <name evidence="4" type="ORF">PORCRE_1492</name>
</gene>
<evidence type="ECO:0000259" key="3">
    <source>
        <dbReference type="Pfam" id="PF13458"/>
    </source>
</evidence>
<evidence type="ECO:0000313" key="4">
    <source>
        <dbReference type="EMBL" id="GAD05784.1"/>
    </source>
</evidence>
<dbReference type="Proteomes" id="UP000018031">
    <property type="component" value="Unassembled WGS sequence"/>
</dbReference>
<sequence length="386" mass="43412">MNKNRKTLLGLILVALVVVAGYFVWRNSQEKNSEEKEIVKIGVIMPQTGFLSSPGNNVIKGINLYFEEFQKEHPDKQIELIFEDSKSDPKIGVNAINKLIEIDGAKLIIGDIGSPILLAMAPIAEKNRVVLISPGASNPKVRDAGDYVFRIYTSDEFDGRVMANYLISRKKVESVALLHFNNDYGIGLSKSFEESYSAQGGQISLAYSFEDSRVDFREIILRVKRQAIRDLYFIGSPKQNASFLKQLKELDCTSNVYGVLSFEDSEFLNIARNSFDSVIYTTPYFDLNDGREIVENFKKSFAEKYREVPDLQSALGYDVSSIIAQALVNGHFEENNVKDELYKIQDFLGVTGRISFDQAGDVKKDILIKEVYGTGETRILEVLSVD</sequence>
<accession>T1DTF7</accession>
<comment type="caution">
    <text evidence="4">The sequence shown here is derived from an EMBL/GenBank/DDBJ whole genome shotgun (WGS) entry which is preliminary data.</text>
</comment>
<dbReference type="InterPro" id="IPR051010">
    <property type="entry name" value="BCAA_transport"/>
</dbReference>
<proteinExistence type="inferred from homology"/>
<dbReference type="Gene3D" id="3.40.50.2300">
    <property type="match status" value="2"/>
</dbReference>
<dbReference type="AlphaFoldDB" id="T1DTF7"/>
<name>T1DTF7_9PORP</name>
<dbReference type="PANTHER" id="PTHR30483:SF6">
    <property type="entry name" value="PERIPLASMIC BINDING PROTEIN OF ABC TRANSPORTER FOR NATURAL AMINO ACIDS"/>
    <property type="match status" value="1"/>
</dbReference>
<reference evidence="4 5" key="2">
    <citation type="journal article" date="2013" name="Genome Announc.">
        <title>Draft Genome Sequences of Porphyromonas crevioricanis JCM 15906T and Porphyromonas cansulci JCM 13913T Isolated from a Canine Oral Cavity.</title>
        <authorList>
            <person name="Sakamoto M."/>
            <person name="Tanaka N."/>
            <person name="Shiwa Y."/>
            <person name="Yoshikawa H."/>
            <person name="Ohkuma M."/>
        </authorList>
    </citation>
    <scope>NUCLEOTIDE SEQUENCE [LARGE SCALE GENOMIC DNA]</scope>
    <source>
        <strain evidence="4 5">JCM 15906</strain>
    </source>
</reference>
<protein>
    <submittedName>
        <fullName evidence="4">High-affinity leucine-specific transport system, periplasmic binding protein LivK</fullName>
    </submittedName>
</protein>
<dbReference type="EMBL" id="BAOU01000040">
    <property type="protein sequence ID" value="GAD05784.1"/>
    <property type="molecule type" value="Genomic_DNA"/>
</dbReference>
<dbReference type="Pfam" id="PF13458">
    <property type="entry name" value="Peripla_BP_6"/>
    <property type="match status" value="1"/>
</dbReference>
<evidence type="ECO:0000256" key="2">
    <source>
        <dbReference type="ARBA" id="ARBA00022729"/>
    </source>
</evidence>
<organism evidence="4 5">
    <name type="scientific">Porphyromonas crevioricanis JCM 15906</name>
    <dbReference type="NCBI Taxonomy" id="1305617"/>
    <lineage>
        <taxon>Bacteria</taxon>
        <taxon>Pseudomonadati</taxon>
        <taxon>Bacteroidota</taxon>
        <taxon>Bacteroidia</taxon>
        <taxon>Bacteroidales</taxon>
        <taxon>Porphyromonadaceae</taxon>
        <taxon>Porphyromonas</taxon>
    </lineage>
</organism>
<dbReference type="PANTHER" id="PTHR30483">
    <property type="entry name" value="LEUCINE-SPECIFIC-BINDING PROTEIN"/>
    <property type="match status" value="1"/>
</dbReference>
<evidence type="ECO:0000256" key="1">
    <source>
        <dbReference type="ARBA" id="ARBA00010062"/>
    </source>
</evidence>
<feature type="domain" description="Leucine-binding protein" evidence="3">
    <location>
        <begin position="39"/>
        <end position="359"/>
    </location>
</feature>
<dbReference type="CDD" id="cd19984">
    <property type="entry name" value="PBP1_ABC_ligand_binding-like"/>
    <property type="match status" value="1"/>
</dbReference>
<evidence type="ECO:0000313" key="5">
    <source>
        <dbReference type="Proteomes" id="UP000018031"/>
    </source>
</evidence>
<comment type="similarity">
    <text evidence="1">Belongs to the leucine-binding protein family.</text>
</comment>
<dbReference type="InterPro" id="IPR028082">
    <property type="entry name" value="Peripla_BP_I"/>
</dbReference>
<reference evidence="5" key="1">
    <citation type="journal article" date="2013" name="Genome">
        <title>Draft Genome Sequences of Porphyromonas crevioricanis JCM 15906T and Porphyromonas cansulci JCM 13913T Isolated from a Canine Oral Cavity.</title>
        <authorList>
            <person name="Sakamoto M."/>
            <person name="Tanaka N."/>
            <person name="Shiwa Y."/>
            <person name="Yoshikawa H."/>
            <person name="Ohkuma M."/>
        </authorList>
    </citation>
    <scope>NUCLEOTIDE SEQUENCE [LARGE SCALE GENOMIC DNA]</scope>
    <source>
        <strain evidence="5">JCM 15906</strain>
    </source>
</reference>
<dbReference type="SUPFAM" id="SSF53822">
    <property type="entry name" value="Periplasmic binding protein-like I"/>
    <property type="match status" value="1"/>
</dbReference>
<dbReference type="RefSeq" id="WP_023938037.1">
    <property type="nucleotide sequence ID" value="NZ_BAOU01000040.1"/>
</dbReference>
<keyword evidence="2" id="KW-0732">Signal</keyword>